<name>A0A844Z2Q1_9SPHN</name>
<evidence type="ECO:0000313" key="1">
    <source>
        <dbReference type="EMBL" id="MXO81764.1"/>
    </source>
</evidence>
<reference evidence="1 2" key="1">
    <citation type="submission" date="2019-12" db="EMBL/GenBank/DDBJ databases">
        <title>Genomic-based taxomic classification of the family Erythrobacteraceae.</title>
        <authorList>
            <person name="Xu L."/>
        </authorList>
    </citation>
    <scope>NUCLEOTIDE SEQUENCE [LARGE SCALE GENOMIC DNA]</scope>
    <source>
        <strain evidence="1 2">KCTC 42006</strain>
    </source>
</reference>
<proteinExistence type="predicted"/>
<organism evidence="1 2">
    <name type="scientific">Pontixanthobacter aestiaquae</name>
    <dbReference type="NCBI Taxonomy" id="1509367"/>
    <lineage>
        <taxon>Bacteria</taxon>
        <taxon>Pseudomonadati</taxon>
        <taxon>Pseudomonadota</taxon>
        <taxon>Alphaproteobacteria</taxon>
        <taxon>Sphingomonadales</taxon>
        <taxon>Erythrobacteraceae</taxon>
        <taxon>Pontixanthobacter</taxon>
    </lineage>
</organism>
<dbReference type="OrthoDB" id="7838644at2"/>
<gene>
    <name evidence="1" type="ORF">GRI35_00065</name>
</gene>
<protein>
    <submittedName>
        <fullName evidence="1">Uncharacterized protein</fullName>
    </submittedName>
</protein>
<dbReference type="EMBL" id="WTYZ01000001">
    <property type="protein sequence ID" value="MXO81764.1"/>
    <property type="molecule type" value="Genomic_DNA"/>
</dbReference>
<evidence type="ECO:0000313" key="2">
    <source>
        <dbReference type="Proteomes" id="UP000460290"/>
    </source>
</evidence>
<comment type="caution">
    <text evidence="1">The sequence shown here is derived from an EMBL/GenBank/DDBJ whole genome shotgun (WGS) entry which is preliminary data.</text>
</comment>
<dbReference type="AlphaFoldDB" id="A0A844Z2Q1"/>
<accession>A0A844Z2Q1</accession>
<dbReference type="Proteomes" id="UP000460290">
    <property type="component" value="Unassembled WGS sequence"/>
</dbReference>
<sequence length="209" mass="22119">MPTPYPYAKAPAFVTTVGTQPEGLPLHSCMGLNSCKGSDRFGLEGHFDPVTGAHVQNDCAGQGYCATTPAHTCHVQNSCKNQGGCGLYGTSKELENPAHNDCRSLGSCAVPINAERFSTDGANRGKSVWQRARKVFEETVWPQTRAELLNKQSMGKVDAGCELPRELGDAPAEFQSKGPAYQWISNNNVNRSNMTACGSSGTSGAGGCS</sequence>
<keyword evidence="2" id="KW-1185">Reference proteome</keyword>